<feature type="transmembrane region" description="Helical" evidence="1">
    <location>
        <begin position="27"/>
        <end position="50"/>
    </location>
</feature>
<accession>A0ABT9V6P4</accession>
<feature type="transmembrane region" description="Helical" evidence="1">
    <location>
        <begin position="130"/>
        <end position="150"/>
    </location>
</feature>
<evidence type="ECO:0000313" key="2">
    <source>
        <dbReference type="EMBL" id="MDQ0156614.1"/>
    </source>
</evidence>
<keyword evidence="3" id="KW-1185">Reference proteome</keyword>
<feature type="transmembrane region" description="Helical" evidence="1">
    <location>
        <begin position="62"/>
        <end position="86"/>
    </location>
</feature>
<gene>
    <name evidence="2" type="ORF">J2S07_002935</name>
</gene>
<evidence type="ECO:0000256" key="1">
    <source>
        <dbReference type="SAM" id="Phobius"/>
    </source>
</evidence>
<sequence length="210" mass="23766">MESFAFFLGKAICHQLHERTFFIDGHYLPVCARCTGIYIGIFFSVLLFGFGKKFRSNTIPTTKISIFLLVFLLPLIIDGFGSYLGFYSTTNLVRVITGVLFGVILPIFVLPLLNHTVTSTNRVMTDLRRFYYTLALALLLALLSSQGFIPLIILDLLIVGSLVSWVAILFLLFYKKIRNRFISIGFSYMSSILVLFALSTIHSIIENILR</sequence>
<proteinExistence type="predicted"/>
<protein>
    <submittedName>
        <fullName evidence="2">Membrane protein</fullName>
    </submittedName>
</protein>
<feature type="transmembrane region" description="Helical" evidence="1">
    <location>
        <begin position="156"/>
        <end position="174"/>
    </location>
</feature>
<dbReference type="Pfam" id="PF09858">
    <property type="entry name" value="DUF2085"/>
    <property type="match status" value="1"/>
</dbReference>
<reference evidence="2 3" key="1">
    <citation type="submission" date="2023-07" db="EMBL/GenBank/DDBJ databases">
        <title>Genomic Encyclopedia of Type Strains, Phase IV (KMG-IV): sequencing the most valuable type-strain genomes for metagenomic binning, comparative biology and taxonomic classification.</title>
        <authorList>
            <person name="Goeker M."/>
        </authorList>
    </citation>
    <scope>NUCLEOTIDE SEQUENCE [LARGE SCALE GENOMIC DNA]</scope>
    <source>
        <strain evidence="2 3">DSM 23948</strain>
    </source>
</reference>
<dbReference type="InterPro" id="IPR019206">
    <property type="entry name" value="DUF2085_TM"/>
</dbReference>
<dbReference type="Proteomes" id="UP001231362">
    <property type="component" value="Unassembled WGS sequence"/>
</dbReference>
<dbReference type="RefSeq" id="WP_307151123.1">
    <property type="nucleotide sequence ID" value="NZ_JAUSTU010000014.1"/>
</dbReference>
<feature type="transmembrane region" description="Helical" evidence="1">
    <location>
        <begin position="92"/>
        <end position="110"/>
    </location>
</feature>
<organism evidence="2 3">
    <name type="scientific">Anoxybacillus andreesenii</name>
    <dbReference type="NCBI Taxonomy" id="1325932"/>
    <lineage>
        <taxon>Bacteria</taxon>
        <taxon>Bacillati</taxon>
        <taxon>Bacillota</taxon>
        <taxon>Bacilli</taxon>
        <taxon>Bacillales</taxon>
        <taxon>Anoxybacillaceae</taxon>
        <taxon>Anoxybacillus</taxon>
    </lineage>
</organism>
<keyword evidence="1" id="KW-0812">Transmembrane</keyword>
<keyword evidence="1" id="KW-0472">Membrane</keyword>
<feature type="transmembrane region" description="Helical" evidence="1">
    <location>
        <begin position="186"/>
        <end position="205"/>
    </location>
</feature>
<evidence type="ECO:0000313" key="3">
    <source>
        <dbReference type="Proteomes" id="UP001231362"/>
    </source>
</evidence>
<name>A0ABT9V6P4_9BACL</name>
<comment type="caution">
    <text evidence="2">The sequence shown here is derived from an EMBL/GenBank/DDBJ whole genome shotgun (WGS) entry which is preliminary data.</text>
</comment>
<dbReference type="EMBL" id="JAUSTU010000014">
    <property type="protein sequence ID" value="MDQ0156614.1"/>
    <property type="molecule type" value="Genomic_DNA"/>
</dbReference>
<keyword evidence="1" id="KW-1133">Transmembrane helix</keyword>